<evidence type="ECO:0000313" key="3">
    <source>
        <dbReference type="EMBL" id="CDG99295.1"/>
    </source>
</evidence>
<dbReference type="NCBIfam" id="TIGR02305">
    <property type="entry name" value="HpaG-N-term"/>
    <property type="match status" value="1"/>
</dbReference>
<dbReference type="PANTHER" id="PTHR11820:SF114">
    <property type="entry name" value="4-HYDROXYPHENYLACETATE CATABOLISM PROTEIN"/>
    <property type="match status" value="1"/>
</dbReference>
<evidence type="ECO:0000256" key="1">
    <source>
        <dbReference type="ARBA" id="ARBA00022723"/>
    </source>
</evidence>
<dbReference type="HOGENOM" id="CLU_028458_4_1_6"/>
<dbReference type="PANTHER" id="PTHR11820">
    <property type="entry name" value="ACYLPYRUVASE"/>
    <property type="match status" value="1"/>
</dbReference>
<dbReference type="InterPro" id="IPR011234">
    <property type="entry name" value="Fumarylacetoacetase-like_C"/>
</dbReference>
<dbReference type="EMBL" id="CBSW010000302">
    <property type="protein sequence ID" value="CDG99295.1"/>
    <property type="molecule type" value="Genomic_DNA"/>
</dbReference>
<name>A0A077NNQ8_XENBV</name>
<feature type="domain" description="Fumarylacetoacetase-like C-terminal" evidence="2">
    <location>
        <begin position="4"/>
        <end position="204"/>
    </location>
</feature>
<keyword evidence="1" id="KW-0479">Metal-binding</keyword>
<sequence>MKGTVFAVALNHRSQLDFWHEAFDELPYKTPPKTPIWFIKPPNTVTGSGDIIPHPIGETVQSGATLALLIGKTARKVSIQDAEQYIAGYALANEVSLPETSFYRPAIKAKCRDGFCPIGQIITKKSVNSLEIITEINGQEVDRWSTRDLMRSAPELLAALSDFATLNEGDIILLGTPHQRVTLHPNDNVTVKAEGFPALENTVVLEDITLKDSDLEGMAQAGGQP</sequence>
<dbReference type="Proteomes" id="UP000028511">
    <property type="component" value="Unassembled WGS sequence"/>
</dbReference>
<gene>
    <name evidence="3" type="ORF">XBP1_930010</name>
</gene>
<accession>A0A077NNQ8</accession>
<reference evidence="3" key="1">
    <citation type="submission" date="2013-07" db="EMBL/GenBank/DDBJ databases">
        <title>Sub-species coevolution in mutualistic symbiosis.</title>
        <authorList>
            <person name="Murfin K."/>
            <person name="Klassen J."/>
            <person name="Lee M."/>
            <person name="Forst S."/>
            <person name="Stock P."/>
            <person name="Goodrich-Blair H."/>
        </authorList>
    </citation>
    <scope>NUCLEOTIDE SEQUENCE [LARGE SCALE GENOMIC DNA]</scope>
    <source>
        <strain evidence="3">Puntauvense</strain>
    </source>
</reference>
<dbReference type="SUPFAM" id="SSF56529">
    <property type="entry name" value="FAH"/>
    <property type="match status" value="1"/>
</dbReference>
<dbReference type="GO" id="GO:0018800">
    <property type="term" value="F:5-oxopent-3-ene-1,2,5-tricarboxylate decarboxylase activity"/>
    <property type="evidence" value="ECO:0007669"/>
    <property type="project" value="InterPro"/>
</dbReference>
<organism evidence="3">
    <name type="scientific">Xenorhabdus bovienii str. puntauvense</name>
    <dbReference type="NCBI Taxonomy" id="1398201"/>
    <lineage>
        <taxon>Bacteria</taxon>
        <taxon>Pseudomonadati</taxon>
        <taxon>Pseudomonadota</taxon>
        <taxon>Gammaproteobacteria</taxon>
        <taxon>Enterobacterales</taxon>
        <taxon>Morganellaceae</taxon>
        <taxon>Xenorhabdus</taxon>
    </lineage>
</organism>
<dbReference type="InterPro" id="IPR036663">
    <property type="entry name" value="Fumarylacetoacetase_C_sf"/>
</dbReference>
<evidence type="ECO:0000259" key="2">
    <source>
        <dbReference type="Pfam" id="PF01557"/>
    </source>
</evidence>
<dbReference type="GO" id="GO:0008704">
    <property type="term" value="F:5-carboxymethyl-2-hydroxymuconate delta-isomerase activity"/>
    <property type="evidence" value="ECO:0007669"/>
    <property type="project" value="InterPro"/>
</dbReference>
<dbReference type="Gene3D" id="3.90.850.10">
    <property type="entry name" value="Fumarylacetoacetase-like, C-terminal domain"/>
    <property type="match status" value="1"/>
</dbReference>
<dbReference type="Pfam" id="PF01557">
    <property type="entry name" value="FAA_hydrolase"/>
    <property type="match status" value="1"/>
</dbReference>
<proteinExistence type="predicted"/>
<protein>
    <submittedName>
        <fullName evidence="3">HpaG1</fullName>
    </submittedName>
</protein>
<comment type="caution">
    <text evidence="3">The sequence shown here is derived from an EMBL/GenBank/DDBJ whole genome shotgun (WGS) entry which is preliminary data.</text>
</comment>
<dbReference type="InterPro" id="IPR012686">
    <property type="entry name" value="HPA_isomer/decarb_N"/>
</dbReference>
<dbReference type="RefSeq" id="WP_038214308.1">
    <property type="nucleotide sequence ID" value="NZ_CAWLWN010000086.1"/>
</dbReference>
<dbReference type="AlphaFoldDB" id="A0A077NNQ8"/>
<dbReference type="GO" id="GO:0046872">
    <property type="term" value="F:metal ion binding"/>
    <property type="evidence" value="ECO:0007669"/>
    <property type="project" value="UniProtKB-KW"/>
</dbReference>